<dbReference type="PANTHER" id="PTHR11530">
    <property type="entry name" value="D-AMINO ACID OXIDASE"/>
    <property type="match status" value="1"/>
</dbReference>
<proteinExistence type="inferred from homology"/>
<feature type="domain" description="FAD dependent oxidoreductase" evidence="6">
    <location>
        <begin position="5"/>
        <end position="350"/>
    </location>
</feature>
<dbReference type="EMBL" id="JBHFEH010000002">
    <property type="protein sequence ID" value="KAL2058379.1"/>
    <property type="molecule type" value="Genomic_DNA"/>
</dbReference>
<dbReference type="PANTHER" id="PTHR11530:SF16">
    <property type="entry name" value="D-AMINO ACID OXIDASE (AFU_ORTHOLOGUE AFUA_5G11290)"/>
    <property type="match status" value="1"/>
</dbReference>
<dbReference type="PIRSF" id="PIRSF000189">
    <property type="entry name" value="D-aa_oxidase"/>
    <property type="match status" value="1"/>
</dbReference>
<evidence type="ECO:0000256" key="2">
    <source>
        <dbReference type="ARBA" id="ARBA00006730"/>
    </source>
</evidence>
<evidence type="ECO:0000256" key="5">
    <source>
        <dbReference type="ARBA" id="ARBA00023002"/>
    </source>
</evidence>
<protein>
    <recommendedName>
        <fullName evidence="6">FAD dependent oxidoreductase domain-containing protein</fullName>
    </recommendedName>
</protein>
<name>A0ABR4BKP4_9LECA</name>
<dbReference type="Pfam" id="PF01266">
    <property type="entry name" value="DAO"/>
    <property type="match status" value="1"/>
</dbReference>
<evidence type="ECO:0000256" key="3">
    <source>
        <dbReference type="ARBA" id="ARBA00022630"/>
    </source>
</evidence>
<evidence type="ECO:0000256" key="4">
    <source>
        <dbReference type="ARBA" id="ARBA00022827"/>
    </source>
</evidence>
<keyword evidence="8" id="KW-1185">Reference proteome</keyword>
<evidence type="ECO:0000313" key="8">
    <source>
        <dbReference type="Proteomes" id="UP001590951"/>
    </source>
</evidence>
<keyword evidence="3" id="KW-0285">Flavoprotein</keyword>
<accession>A0ABR4BKP4</accession>
<dbReference type="SUPFAM" id="SSF54373">
    <property type="entry name" value="FAD-linked reductases, C-terminal domain"/>
    <property type="match status" value="1"/>
</dbReference>
<dbReference type="InterPro" id="IPR023209">
    <property type="entry name" value="DAO"/>
</dbReference>
<dbReference type="InterPro" id="IPR006076">
    <property type="entry name" value="FAD-dep_OxRdtase"/>
</dbReference>
<comment type="cofactor">
    <cofactor evidence="1">
        <name>FAD</name>
        <dbReference type="ChEBI" id="CHEBI:57692"/>
    </cofactor>
</comment>
<dbReference type="Proteomes" id="UP001590951">
    <property type="component" value="Unassembled WGS sequence"/>
</dbReference>
<reference evidence="7 8" key="1">
    <citation type="submission" date="2024-09" db="EMBL/GenBank/DDBJ databases">
        <title>Rethinking Asexuality: The Enigmatic Case of Functional Sexual Genes in Lepraria (Stereocaulaceae).</title>
        <authorList>
            <person name="Doellman M."/>
            <person name="Sun Y."/>
            <person name="Barcenas-Pena A."/>
            <person name="Lumbsch H.T."/>
            <person name="Grewe F."/>
        </authorList>
    </citation>
    <scope>NUCLEOTIDE SEQUENCE [LARGE SCALE GENOMIC DNA]</scope>
    <source>
        <strain evidence="7 8">Grewe 0041</strain>
    </source>
</reference>
<sequence length="362" mass="39173">MAETRIVVVGAGVSGLTTALLLSRNANYKITVAAKHMPGDYDIEYASPWAGANYLPISVEGTDLAEWESNTWTELERLARLHPEAGIHFQDAALFNRTKHLEGGNASALVAPEVSDPWYQKIVPNFKKVPKNHLPPGYDSGNTFTSVCINTAIYLPWLTSRCLEAGVIFKRAIFNHISEASNAHHSGKKADLVVNCTGLLAGKLGGVEDKNMIPARGQTVLVMNKGDGLMYSTSGTDDGDEEVCYTMGRAAGGGTLLGGCYQKGNWDSQPDPNLAVRIMKRAIGICPSLTNGKGIEHLNIIRHGVGLRPVRIGGTRVEKEKINDVWVVHNYGHGGYGYQSSYGCSQAVVKLVEEVLKVRAKL</sequence>
<dbReference type="Gene3D" id="3.30.9.10">
    <property type="entry name" value="D-Amino Acid Oxidase, subunit A, domain 2"/>
    <property type="match status" value="1"/>
</dbReference>
<keyword evidence="4" id="KW-0274">FAD</keyword>
<evidence type="ECO:0000313" key="7">
    <source>
        <dbReference type="EMBL" id="KAL2058379.1"/>
    </source>
</evidence>
<organism evidence="7 8">
    <name type="scientific">Lepraria finkii</name>
    <dbReference type="NCBI Taxonomy" id="1340010"/>
    <lineage>
        <taxon>Eukaryota</taxon>
        <taxon>Fungi</taxon>
        <taxon>Dikarya</taxon>
        <taxon>Ascomycota</taxon>
        <taxon>Pezizomycotina</taxon>
        <taxon>Lecanoromycetes</taxon>
        <taxon>OSLEUM clade</taxon>
        <taxon>Lecanoromycetidae</taxon>
        <taxon>Lecanorales</taxon>
        <taxon>Lecanorineae</taxon>
        <taxon>Stereocaulaceae</taxon>
        <taxon>Lepraria</taxon>
    </lineage>
</organism>
<comment type="caution">
    <text evidence="7">The sequence shown here is derived from an EMBL/GenBank/DDBJ whole genome shotgun (WGS) entry which is preliminary data.</text>
</comment>
<keyword evidence="5" id="KW-0560">Oxidoreductase</keyword>
<evidence type="ECO:0000256" key="1">
    <source>
        <dbReference type="ARBA" id="ARBA00001974"/>
    </source>
</evidence>
<evidence type="ECO:0000259" key="6">
    <source>
        <dbReference type="Pfam" id="PF01266"/>
    </source>
</evidence>
<dbReference type="Gene3D" id="3.40.50.720">
    <property type="entry name" value="NAD(P)-binding Rossmann-like Domain"/>
    <property type="match status" value="1"/>
</dbReference>
<gene>
    <name evidence="7" type="ORF">ABVK25_001107</name>
</gene>
<dbReference type="SUPFAM" id="SSF51971">
    <property type="entry name" value="Nucleotide-binding domain"/>
    <property type="match status" value="1"/>
</dbReference>
<comment type="similarity">
    <text evidence="2">Belongs to the DAMOX/DASOX family.</text>
</comment>